<evidence type="ECO:0000256" key="3">
    <source>
        <dbReference type="ARBA" id="ARBA00022525"/>
    </source>
</evidence>
<dbReference type="CDD" id="cd11009">
    <property type="entry name" value="Zn_dep_PLPC"/>
    <property type="match status" value="1"/>
</dbReference>
<dbReference type="SMART" id="SM00770">
    <property type="entry name" value="Zn_dep_PLPC"/>
    <property type="match status" value="1"/>
</dbReference>
<evidence type="ECO:0000313" key="11">
    <source>
        <dbReference type="Proteomes" id="UP000627166"/>
    </source>
</evidence>
<keyword evidence="7" id="KW-0862">Zinc</keyword>
<evidence type="ECO:0000256" key="2">
    <source>
        <dbReference type="ARBA" id="ARBA00018391"/>
    </source>
</evidence>
<comment type="caution">
    <text evidence="10">The sequence shown here is derived from an EMBL/GenBank/DDBJ whole genome shotgun (WGS) entry which is preliminary data.</text>
</comment>
<dbReference type="InterPro" id="IPR001531">
    <property type="entry name" value="Zn_PLipaseC"/>
</dbReference>
<dbReference type="PROSITE" id="PS51346">
    <property type="entry name" value="PROKAR_ZN_DEPEND_PLPC_2"/>
    <property type="match status" value="1"/>
</dbReference>
<organism evidence="10 11">
    <name type="scientific">Clostridium faecium</name>
    <dbReference type="NCBI Taxonomy" id="2762223"/>
    <lineage>
        <taxon>Bacteria</taxon>
        <taxon>Bacillati</taxon>
        <taxon>Bacillota</taxon>
        <taxon>Clostridia</taxon>
        <taxon>Eubacteriales</taxon>
        <taxon>Clostridiaceae</taxon>
        <taxon>Clostridium</taxon>
    </lineage>
</organism>
<evidence type="ECO:0000256" key="4">
    <source>
        <dbReference type="ARBA" id="ARBA00022723"/>
    </source>
</evidence>
<evidence type="ECO:0000256" key="8">
    <source>
        <dbReference type="ARBA" id="ARBA00031285"/>
    </source>
</evidence>
<keyword evidence="11" id="KW-1185">Reference proteome</keyword>
<keyword evidence="5" id="KW-0732">Signal</keyword>
<dbReference type="Proteomes" id="UP000627166">
    <property type="component" value="Unassembled WGS sequence"/>
</dbReference>
<reference evidence="10 11" key="1">
    <citation type="submission" date="2020-08" db="EMBL/GenBank/DDBJ databases">
        <title>A Genomic Blueprint of the Chicken Gut Microbiome.</title>
        <authorList>
            <person name="Gilroy R."/>
            <person name="Ravi A."/>
            <person name="Getino M."/>
            <person name="Pursley I."/>
            <person name="Horton D.L."/>
            <person name="Alikhan N.-F."/>
            <person name="Baker D."/>
            <person name="Gharbi K."/>
            <person name="Hall N."/>
            <person name="Watson M."/>
            <person name="Adriaenssens E.M."/>
            <person name="Foster-Nyarko E."/>
            <person name="Jarju S."/>
            <person name="Secka A."/>
            <person name="Antonio M."/>
            <person name="Oren A."/>
            <person name="Chaudhuri R."/>
            <person name="La Ragione R.M."/>
            <person name="Hildebrand F."/>
            <person name="Pallen M.J."/>
        </authorList>
    </citation>
    <scope>NUCLEOTIDE SEQUENCE [LARGE SCALE GENOMIC DNA]</scope>
    <source>
        <strain evidence="10 11">N37</strain>
    </source>
</reference>
<dbReference type="Pfam" id="PF00882">
    <property type="entry name" value="Zn_dep_PLPC"/>
    <property type="match status" value="1"/>
</dbReference>
<evidence type="ECO:0000259" key="9">
    <source>
        <dbReference type="PROSITE" id="PS51346"/>
    </source>
</evidence>
<evidence type="ECO:0000256" key="1">
    <source>
        <dbReference type="ARBA" id="ARBA00012018"/>
    </source>
</evidence>
<dbReference type="EMBL" id="JACSQB010000043">
    <property type="protein sequence ID" value="MBD8046609.1"/>
    <property type="molecule type" value="Genomic_DNA"/>
</dbReference>
<gene>
    <name evidence="10" type="ORF">H9637_06060</name>
</gene>
<keyword evidence="4" id="KW-0479">Metal-binding</keyword>
<evidence type="ECO:0000256" key="6">
    <source>
        <dbReference type="ARBA" id="ARBA00022801"/>
    </source>
</evidence>
<dbReference type="InterPro" id="IPR029002">
    <property type="entry name" value="PLPC/GPLD1"/>
</dbReference>
<proteinExistence type="predicted"/>
<dbReference type="Gene3D" id="1.10.575.10">
    <property type="entry name" value="P1 Nuclease"/>
    <property type="match status" value="1"/>
</dbReference>
<keyword evidence="6" id="KW-0378">Hydrolase</keyword>
<dbReference type="InterPro" id="IPR008947">
    <property type="entry name" value="PLipase_C/P1_nuclease_dom_sf"/>
</dbReference>
<protein>
    <recommendedName>
        <fullName evidence="2">Phospholipase C</fullName>
        <ecNumber evidence="1">3.1.4.3</ecNumber>
    </recommendedName>
    <alternativeName>
        <fullName evidence="8">Phosphatidylcholine cholinephosphohydrolase</fullName>
    </alternativeName>
</protein>
<evidence type="ECO:0000256" key="5">
    <source>
        <dbReference type="ARBA" id="ARBA00022729"/>
    </source>
</evidence>
<evidence type="ECO:0000256" key="7">
    <source>
        <dbReference type="ARBA" id="ARBA00022833"/>
    </source>
</evidence>
<dbReference type="SUPFAM" id="SSF48537">
    <property type="entry name" value="Phospholipase C/P1 nuclease"/>
    <property type="match status" value="1"/>
</dbReference>
<feature type="domain" description="Zn-dependent PLC" evidence="9">
    <location>
        <begin position="22"/>
        <end position="232"/>
    </location>
</feature>
<name>A0ABR8YQV8_9CLOT</name>
<evidence type="ECO:0000313" key="10">
    <source>
        <dbReference type="EMBL" id="MBD8046609.1"/>
    </source>
</evidence>
<accession>A0ABR8YQV8</accession>
<sequence length="232" mass="27288">MKQRFEKTYGYTLKFLLYFVNVVKKKVKKTECIVHQFINKEALEILKNDGYEEEYKFFKRYIRLLNKGVIWADADFKSANHFYHYEDGRGLYGCSNALIECEIYYNKALKNMYCNNIPKSMFYLGAACHLIQDATVPAHANVNLRNHKNFETSAIKLIENGYDVPIKSGALRYNTVGEYIKENTRYSNRVDSMYRNVKNKKQRHSKILDKVLLKANQSTAGFLLMFYNEINN</sequence>
<keyword evidence="3" id="KW-0964">Secreted</keyword>
<dbReference type="EC" id="3.1.4.3" evidence="1"/>